<name>A0A317UV35_9EURO</name>
<reference evidence="2 3" key="1">
    <citation type="submission" date="2016-12" db="EMBL/GenBank/DDBJ databases">
        <title>The genomes of Aspergillus section Nigri reveals drivers in fungal speciation.</title>
        <authorList>
            <consortium name="DOE Joint Genome Institute"/>
            <person name="Vesth T.C."/>
            <person name="Nybo J."/>
            <person name="Theobald S."/>
            <person name="Brandl J."/>
            <person name="Frisvad J.C."/>
            <person name="Nielsen K.F."/>
            <person name="Lyhne E.K."/>
            <person name="Kogle M.E."/>
            <person name="Kuo A."/>
            <person name="Riley R."/>
            <person name="Clum A."/>
            <person name="Nolan M."/>
            <person name="Lipzen A."/>
            <person name="Salamov A."/>
            <person name="Henrissat B."/>
            <person name="Wiebenga A."/>
            <person name="De Vries R.P."/>
            <person name="Grigoriev I.V."/>
            <person name="Mortensen U.H."/>
            <person name="Andersen M.R."/>
            <person name="Baker S.E."/>
        </authorList>
    </citation>
    <scope>NUCLEOTIDE SEQUENCE [LARGE SCALE GENOMIC DNA]</scope>
    <source>
        <strain evidence="2 3">CBS 117.55</strain>
    </source>
</reference>
<feature type="region of interest" description="Disordered" evidence="1">
    <location>
        <begin position="63"/>
        <end position="86"/>
    </location>
</feature>
<dbReference type="Proteomes" id="UP000247233">
    <property type="component" value="Unassembled WGS sequence"/>
</dbReference>
<dbReference type="VEuPathDB" id="FungiDB:BO70DRAFT_433457"/>
<evidence type="ECO:0000256" key="1">
    <source>
        <dbReference type="SAM" id="MobiDB-lite"/>
    </source>
</evidence>
<feature type="region of interest" description="Disordered" evidence="1">
    <location>
        <begin position="1"/>
        <end position="22"/>
    </location>
</feature>
<sequence length="86" mass="9314">MSQDRVPPSNVGGKDQIPSEVLTPPEFQQIAAQKGAAEKKFMSRWDEGHGEEQGSCATEDHSFAAEKPGESDTLPGWSVMKDKLGL</sequence>
<dbReference type="STRING" id="1448321.A0A317UV35"/>
<evidence type="ECO:0000313" key="3">
    <source>
        <dbReference type="Proteomes" id="UP000247233"/>
    </source>
</evidence>
<dbReference type="OrthoDB" id="4504900at2759"/>
<protein>
    <submittedName>
        <fullName evidence="2">Uncharacterized protein</fullName>
    </submittedName>
</protein>
<accession>A0A317UV35</accession>
<gene>
    <name evidence="2" type="ORF">BO70DRAFT_433457</name>
</gene>
<dbReference type="AlphaFoldDB" id="A0A317UV35"/>
<dbReference type="EMBL" id="MSFL01000053">
    <property type="protein sequence ID" value="PWY65249.1"/>
    <property type="molecule type" value="Genomic_DNA"/>
</dbReference>
<dbReference type="GeneID" id="37070646"/>
<evidence type="ECO:0000313" key="2">
    <source>
        <dbReference type="EMBL" id="PWY65249.1"/>
    </source>
</evidence>
<organism evidence="2 3">
    <name type="scientific">Aspergillus heteromorphus CBS 117.55</name>
    <dbReference type="NCBI Taxonomy" id="1448321"/>
    <lineage>
        <taxon>Eukaryota</taxon>
        <taxon>Fungi</taxon>
        <taxon>Dikarya</taxon>
        <taxon>Ascomycota</taxon>
        <taxon>Pezizomycotina</taxon>
        <taxon>Eurotiomycetes</taxon>
        <taxon>Eurotiomycetidae</taxon>
        <taxon>Eurotiales</taxon>
        <taxon>Aspergillaceae</taxon>
        <taxon>Aspergillus</taxon>
        <taxon>Aspergillus subgen. Circumdati</taxon>
    </lineage>
</organism>
<proteinExistence type="predicted"/>
<keyword evidence="3" id="KW-1185">Reference proteome</keyword>
<dbReference type="RefSeq" id="XP_025394460.1">
    <property type="nucleotide sequence ID" value="XM_025548409.1"/>
</dbReference>
<comment type="caution">
    <text evidence="2">The sequence shown here is derived from an EMBL/GenBank/DDBJ whole genome shotgun (WGS) entry which is preliminary data.</text>
</comment>